<feature type="transmembrane region" description="Helical" evidence="1">
    <location>
        <begin position="116"/>
        <end position="139"/>
    </location>
</feature>
<accession>A0A1L7VR52</accession>
<dbReference type="RefSeq" id="XP_031083107.1">
    <property type="nucleotide sequence ID" value="XM_031233251.1"/>
</dbReference>
<keyword evidence="1" id="KW-0472">Membrane</keyword>
<protein>
    <submittedName>
        <fullName evidence="2">Uncharacterized protein</fullName>
    </submittedName>
</protein>
<dbReference type="EMBL" id="FJOF01000006">
    <property type="protein sequence ID" value="CZR42516.1"/>
    <property type="molecule type" value="Genomic_DNA"/>
</dbReference>
<dbReference type="AlphaFoldDB" id="A0A1L7VR52"/>
<keyword evidence="3" id="KW-1185">Reference proteome</keyword>
<dbReference type="Proteomes" id="UP000183971">
    <property type="component" value="Unassembled WGS sequence"/>
</dbReference>
<gene>
    <name evidence="2" type="ORF">FPRO_09819</name>
</gene>
<keyword evidence="1" id="KW-0812">Transmembrane</keyword>
<organism evidence="2 3">
    <name type="scientific">Fusarium proliferatum (strain ET1)</name>
    <name type="common">Orchid endophyte fungus</name>
    <dbReference type="NCBI Taxonomy" id="1227346"/>
    <lineage>
        <taxon>Eukaryota</taxon>
        <taxon>Fungi</taxon>
        <taxon>Dikarya</taxon>
        <taxon>Ascomycota</taxon>
        <taxon>Pezizomycotina</taxon>
        <taxon>Sordariomycetes</taxon>
        <taxon>Hypocreomycetidae</taxon>
        <taxon>Hypocreales</taxon>
        <taxon>Nectriaceae</taxon>
        <taxon>Fusarium</taxon>
        <taxon>Fusarium fujikuroi species complex</taxon>
    </lineage>
</organism>
<comment type="caution">
    <text evidence="2">The sequence shown here is derived from an EMBL/GenBank/DDBJ whole genome shotgun (WGS) entry which is preliminary data.</text>
</comment>
<name>A0A1L7VR52_FUSPR</name>
<proteinExistence type="predicted"/>
<dbReference type="VEuPathDB" id="FungiDB:FPRO_09819"/>
<sequence length="356" mass="39972">MPGGWEVCLFYVLAASTTSFFRPDIVSVIGGFDVIAALGVQLFPVGRCFMEEYSGHSQKFPIESFLDSAYLLFLSRTTNFASGGAASPSAGCQEEKAAKAMKQRQAKVPFNIDDKLFILTCNLFPYAYLSGILAFMTFYPSKRRNYNALPKDNGNNQNSTSISHQNYLSYSTPNIVLRRGEQSTRGNRRNSNVDLGMNEYDETNLPKEQVGIYLCTYMDVLFLYYVISKILSIHGVEFYVSLWSVVICRENIELGSYVGSGLQDVAMEHDHISPGPVYTHAEIIQSQDIWLKELANCCGFEHDTTPCRYKTPTCTTKLSINPSQESWLKVLLFIYQKIFMLAFVFQSLSCSSSCGL</sequence>
<dbReference type="GeneID" id="42054691"/>
<evidence type="ECO:0000313" key="3">
    <source>
        <dbReference type="Proteomes" id="UP000183971"/>
    </source>
</evidence>
<evidence type="ECO:0000256" key="1">
    <source>
        <dbReference type="SAM" id="Phobius"/>
    </source>
</evidence>
<evidence type="ECO:0000313" key="2">
    <source>
        <dbReference type="EMBL" id="CZR42516.1"/>
    </source>
</evidence>
<reference evidence="3" key="1">
    <citation type="journal article" date="2016" name="Genome Biol. Evol.">
        <title>Comparative 'omics' of the Fusarium fujikuroi species complex highlights differences in genetic potential and metabolite synthesis.</title>
        <authorList>
            <person name="Niehaus E.-M."/>
            <person name="Muensterkoetter M."/>
            <person name="Proctor R.H."/>
            <person name="Brown D.W."/>
            <person name="Sharon A."/>
            <person name="Idan Y."/>
            <person name="Oren-Young L."/>
            <person name="Sieber C.M."/>
            <person name="Novak O."/>
            <person name="Pencik A."/>
            <person name="Tarkowska D."/>
            <person name="Hromadova K."/>
            <person name="Freeman S."/>
            <person name="Maymon M."/>
            <person name="Elazar M."/>
            <person name="Youssef S.A."/>
            <person name="El-Shabrawy E.S.M."/>
            <person name="Shalaby A.B.A."/>
            <person name="Houterman P."/>
            <person name="Brock N.L."/>
            <person name="Burkhardt I."/>
            <person name="Tsavkelova E.A."/>
            <person name="Dickschat J.S."/>
            <person name="Galuszka P."/>
            <person name="Gueldener U."/>
            <person name="Tudzynski B."/>
        </authorList>
    </citation>
    <scope>NUCLEOTIDE SEQUENCE [LARGE SCALE GENOMIC DNA]</scope>
    <source>
        <strain evidence="3">ET1</strain>
    </source>
</reference>
<keyword evidence="1" id="KW-1133">Transmembrane helix</keyword>